<gene>
    <name evidence="5" type="ORF">PQQ73_08405</name>
</gene>
<evidence type="ECO:0000313" key="6">
    <source>
        <dbReference type="Proteomes" id="UP001629392"/>
    </source>
</evidence>
<accession>A0ABW9EDW6</accession>
<dbReference type="Pfam" id="PF00271">
    <property type="entry name" value="Helicase_C"/>
    <property type="match status" value="1"/>
</dbReference>
<dbReference type="InterPro" id="IPR052511">
    <property type="entry name" value="ATP-dep_Helicase"/>
</dbReference>
<dbReference type="InterPro" id="IPR011545">
    <property type="entry name" value="DEAD/DEAH_box_helicase_dom"/>
</dbReference>
<evidence type="ECO:0000259" key="4">
    <source>
        <dbReference type="PROSITE" id="PS51194"/>
    </source>
</evidence>
<evidence type="ECO:0000256" key="1">
    <source>
        <dbReference type="ARBA" id="ARBA00022741"/>
    </source>
</evidence>
<evidence type="ECO:0000313" key="5">
    <source>
        <dbReference type="EMBL" id="MFM0716345.1"/>
    </source>
</evidence>
<dbReference type="SUPFAM" id="SSF52540">
    <property type="entry name" value="P-loop containing nucleoside triphosphate hydrolases"/>
    <property type="match status" value="1"/>
</dbReference>
<dbReference type="GO" id="GO:0004386">
    <property type="term" value="F:helicase activity"/>
    <property type="evidence" value="ECO:0007669"/>
    <property type="project" value="UniProtKB-KW"/>
</dbReference>
<dbReference type="CDD" id="cd18796">
    <property type="entry name" value="SF2_C_LHR"/>
    <property type="match status" value="1"/>
</dbReference>
<dbReference type="SMART" id="SM00487">
    <property type="entry name" value="DEXDc"/>
    <property type="match status" value="1"/>
</dbReference>
<dbReference type="PROSITE" id="PS51192">
    <property type="entry name" value="HELICASE_ATP_BIND_1"/>
    <property type="match status" value="1"/>
</dbReference>
<dbReference type="EMBL" id="JAQQCL010000005">
    <property type="protein sequence ID" value="MFM0716345.1"/>
    <property type="molecule type" value="Genomic_DNA"/>
</dbReference>
<organism evidence="5 6">
    <name type="scientific">Paraburkholderia strydomiana</name>
    <dbReference type="NCBI Taxonomy" id="1245417"/>
    <lineage>
        <taxon>Bacteria</taxon>
        <taxon>Pseudomonadati</taxon>
        <taxon>Pseudomonadota</taxon>
        <taxon>Betaproteobacteria</taxon>
        <taxon>Burkholderiales</taxon>
        <taxon>Burkholderiaceae</taxon>
        <taxon>Paraburkholderia</taxon>
    </lineage>
</organism>
<evidence type="ECO:0000259" key="3">
    <source>
        <dbReference type="PROSITE" id="PS51192"/>
    </source>
</evidence>
<keyword evidence="5" id="KW-0378">Hydrolase</keyword>
<reference evidence="5 6" key="1">
    <citation type="journal article" date="2024" name="Chem. Sci.">
        <title>Discovery of megapolipeptins by genome mining of a Burkholderiales bacteria collection.</title>
        <authorList>
            <person name="Paulo B.S."/>
            <person name="Recchia M.J.J."/>
            <person name="Lee S."/>
            <person name="Fergusson C.H."/>
            <person name="Romanowski S.B."/>
            <person name="Hernandez A."/>
            <person name="Krull N."/>
            <person name="Liu D.Y."/>
            <person name="Cavanagh H."/>
            <person name="Bos A."/>
            <person name="Gray C.A."/>
            <person name="Murphy B.T."/>
            <person name="Linington R.G."/>
            <person name="Eustaquio A.S."/>
        </authorList>
    </citation>
    <scope>NUCLEOTIDE SEQUENCE [LARGE SCALE GENOMIC DNA]</scope>
    <source>
        <strain evidence="5 6">RL17-350-BIC-E</strain>
    </source>
</reference>
<keyword evidence="1" id="KW-0547">Nucleotide-binding</keyword>
<comment type="caution">
    <text evidence="5">The sequence shown here is derived from an EMBL/GenBank/DDBJ whole genome shotgun (WGS) entry which is preliminary data.</text>
</comment>
<feature type="domain" description="Helicase C-terminal" evidence="4">
    <location>
        <begin position="269"/>
        <end position="422"/>
    </location>
</feature>
<dbReference type="Pfam" id="PF00270">
    <property type="entry name" value="DEAD"/>
    <property type="match status" value="1"/>
</dbReference>
<dbReference type="SMART" id="SM00490">
    <property type="entry name" value="HELICc"/>
    <property type="match status" value="1"/>
</dbReference>
<dbReference type="Gene3D" id="3.40.50.300">
    <property type="entry name" value="P-loop containing nucleotide triphosphate hydrolases"/>
    <property type="match status" value="2"/>
</dbReference>
<name>A0ABW9EDW6_9BURK</name>
<dbReference type="PANTHER" id="PTHR47962:SF5">
    <property type="entry name" value="ATP-DEPENDENT HELICASE LHR-RELATED"/>
    <property type="match status" value="1"/>
</dbReference>
<protein>
    <submittedName>
        <fullName evidence="5">DEAD/DEAH box helicase</fullName>
    </submittedName>
</protein>
<evidence type="ECO:0000256" key="2">
    <source>
        <dbReference type="ARBA" id="ARBA00022840"/>
    </source>
</evidence>
<dbReference type="PANTHER" id="PTHR47962">
    <property type="entry name" value="ATP-DEPENDENT HELICASE LHR-RELATED-RELATED"/>
    <property type="match status" value="1"/>
</dbReference>
<keyword evidence="6" id="KW-1185">Reference proteome</keyword>
<keyword evidence="2" id="KW-0067">ATP-binding</keyword>
<keyword evidence="5" id="KW-0347">Helicase</keyword>
<proteinExistence type="predicted"/>
<dbReference type="InterPro" id="IPR027417">
    <property type="entry name" value="P-loop_NTPase"/>
</dbReference>
<dbReference type="Proteomes" id="UP001629392">
    <property type="component" value="Unassembled WGS sequence"/>
</dbReference>
<sequence>MNSPASASADSRSFDLLHEKIRRWVWREGWTELRDAQERAVPALINADRDIIIAAATAAGKTEAAFLPILSNLLRDEPCTGSVLYISPLKALINDQWSRLNDLCEELEIPVIGWHGDVSASRKQRFFKNPKGILLITPESLEAMFVNRGSSLQATFGALRYIVVDELHAFIGSERGKQLQSLMHRVERTCGRRVPRVGLSATLGDMQLAAQFLRPGHDTAVEVIESKSGGQELKVLIKGFVLRPPRIELEPDLENPVLEDAVPGSTVDIANQLYKSLRGSNNLIFPNSRRLVETYADLLRRACERDGYPNEFWPHHGSLSKELREDTEQALKDGTRPASAICTTTLELGIDIGAVKSIAQIGAPPSVASLRQRLGRSGRRKGEPAILRGYCVESELKADSDFSDRIRESLVQSVAMVSLLMRGWFEPPRVGGMHASTLIQQILSIIAERGGCTAAELWASLIASGTFEAIDKSSFTEVLQNLGKLDLLVQSSNGLLLHGGVGEKLVNHYEFYSAFASDEEFRVIAGGRQLGSIPVAHPLTKGQGLIFGGRRWRVEEVDQEGKTIYVTPDKGGAPPQFDGNGAMVHDEVRREMRRLLAGAEPVLFLDVTGQEMLREARRYYSDASLDQAIIFQEGAATFIATWKGDYLNDALVLLLRANKLDAFNNGPVIGVSNGSANRVSEVLREIGQLDPATAMETVSEIENLEREKWDWALPMSVKRATYASTHLDMDRALAFARSTARSATDEPTTK</sequence>
<dbReference type="RefSeq" id="WP_408152697.1">
    <property type="nucleotide sequence ID" value="NZ_JAQQCL010000005.1"/>
</dbReference>
<dbReference type="InterPro" id="IPR001650">
    <property type="entry name" value="Helicase_C-like"/>
</dbReference>
<dbReference type="InterPro" id="IPR014001">
    <property type="entry name" value="Helicase_ATP-bd"/>
</dbReference>
<dbReference type="PROSITE" id="PS51194">
    <property type="entry name" value="HELICASE_CTER"/>
    <property type="match status" value="1"/>
</dbReference>
<feature type="domain" description="Helicase ATP-binding" evidence="3">
    <location>
        <begin position="42"/>
        <end position="221"/>
    </location>
</feature>